<evidence type="ECO:0000256" key="2">
    <source>
        <dbReference type="SAM" id="Phobius"/>
    </source>
</evidence>
<proteinExistence type="predicted"/>
<feature type="region of interest" description="Disordered" evidence="1">
    <location>
        <begin position="81"/>
        <end position="124"/>
    </location>
</feature>
<evidence type="ECO:0000313" key="3">
    <source>
        <dbReference type="EMBL" id="EWM52268.1"/>
    </source>
</evidence>
<comment type="caution">
    <text evidence="3">The sequence shown here is derived from an EMBL/GenBank/DDBJ whole genome shotgun (WGS) entry which is preliminary data.</text>
</comment>
<feature type="transmembrane region" description="Helical" evidence="2">
    <location>
        <begin position="54"/>
        <end position="76"/>
    </location>
</feature>
<dbReference type="Proteomes" id="UP000019365">
    <property type="component" value="Unassembled WGS sequence"/>
</dbReference>
<protein>
    <submittedName>
        <fullName evidence="3">Uncharacterized protein</fullName>
    </submittedName>
</protein>
<accession>W7UEC0</accession>
<feature type="compositionally biased region" description="Low complexity" evidence="1">
    <location>
        <begin position="176"/>
        <end position="190"/>
    </location>
</feature>
<organism evidence="3 4">
    <name type="scientific">Ruminococcus flavefaciens 007c</name>
    <dbReference type="NCBI Taxonomy" id="1341157"/>
    <lineage>
        <taxon>Bacteria</taxon>
        <taxon>Bacillati</taxon>
        <taxon>Bacillota</taxon>
        <taxon>Clostridia</taxon>
        <taxon>Eubacteriales</taxon>
        <taxon>Oscillospiraceae</taxon>
        <taxon>Ruminococcus</taxon>
    </lineage>
</organism>
<evidence type="ECO:0000313" key="4">
    <source>
        <dbReference type="Proteomes" id="UP000019365"/>
    </source>
</evidence>
<keyword evidence="2" id="KW-0812">Transmembrane</keyword>
<keyword evidence="4" id="KW-1185">Reference proteome</keyword>
<name>W7UEC0_RUMFL</name>
<dbReference type="EMBL" id="ATAX01000036">
    <property type="protein sequence ID" value="EWM52268.1"/>
    <property type="molecule type" value="Genomic_DNA"/>
</dbReference>
<evidence type="ECO:0000256" key="1">
    <source>
        <dbReference type="SAM" id="MobiDB-lite"/>
    </source>
</evidence>
<reference evidence="3 4" key="1">
    <citation type="journal article" date="2014" name="PLoS ONE">
        <title>Rumen cellulosomics: divergent fiber-degrading strategies revealed by comparative genome-wide analysis of six ruminococcal strains.</title>
        <authorList>
            <person name="Dassa B."/>
            <person name="Borovok I."/>
            <person name="Ruimy-Israeli V."/>
            <person name="Lamed R."/>
            <person name="Flint H.J."/>
            <person name="Duncan S.H."/>
            <person name="Henrissat B."/>
            <person name="Coutinho P."/>
            <person name="Morrison M."/>
            <person name="Mosoni P."/>
            <person name="Yeoman C.J."/>
            <person name="White B.A."/>
            <person name="Bayer E.A."/>
        </authorList>
    </citation>
    <scope>NUCLEOTIDE SEQUENCE [LARGE SCALE GENOMIC DNA]</scope>
    <source>
        <strain evidence="3 4">007c</strain>
    </source>
</reference>
<dbReference type="AlphaFoldDB" id="W7UEC0"/>
<dbReference type="RefSeq" id="WP_037301279.1">
    <property type="nucleotide sequence ID" value="NZ_ATAX01000036.1"/>
</dbReference>
<dbReference type="PATRIC" id="fig|1341157.4.peg.3039"/>
<dbReference type="eggNOG" id="ENOG50332NB">
    <property type="taxonomic scope" value="Bacteria"/>
</dbReference>
<keyword evidence="2" id="KW-1133">Transmembrane helix</keyword>
<dbReference type="OrthoDB" id="9779098at2"/>
<feature type="region of interest" description="Disordered" evidence="1">
    <location>
        <begin position="148"/>
        <end position="198"/>
    </location>
</feature>
<feature type="compositionally biased region" description="Polar residues" evidence="1">
    <location>
        <begin position="82"/>
        <end position="111"/>
    </location>
</feature>
<feature type="compositionally biased region" description="Low complexity" evidence="1">
    <location>
        <begin position="112"/>
        <end position="124"/>
    </location>
</feature>
<sequence length="576" mass="63587">MNELKFLEVMGKIDDDLIKEAEITSDTLSETESSVNVRAELSASGVEIYRRSGWLRFAAVASSVLLIIGLSAFGGYRLMNRKSANPDHNNNDPVTVATTAENSDNTSTENAKGSTVTTGKGQKTTVTTAAADNTAGQSAVTSVTAKNGDKTKYTGTSAAAERRTASGGTTAKRGSAVTTARTTTTAPKTTGSVVKPPVNGRMTEDIVLQLAQNGDALTWKDFEPYEHTDIGSGQDVWKILVYKDSKSGNDYDFTLIVSGVPEKKPKITLVRGAYTGSSSQDRVDLRTGDVYNFMHPEIALSTVLGTLKECHPAFIRSIELSYPWYTYPAKLSYPELEEILRMIQELTFTKNEGSKWQSLSTNMLRITVTDNNGMVHELGTQYPYFLADGTAYSVSAEKLTALTERCVGIIKEHQPSGPIDISGVWCWHSFEDNIGSIRDISESIRLSQFPDFVFMWNGKEYYIEAYNSAGRKFATIPVQFNAYFADINGDGYPELCTTYDLGLNRDIFIEVRVWDIHNELAYTLSGGEEDNYILYEENGELFVNKEWKNSAWSILSKHGEKGRLGFENGQLVFIPV</sequence>
<keyword evidence="2" id="KW-0472">Membrane</keyword>
<gene>
    <name evidence="3" type="ORF">RF007C_13020</name>
</gene>